<name>A0A2M3ZSW2_9DIPT</name>
<accession>A0A2M3ZSW2</accession>
<sequence length="72" mass="8557">MLFFLFLCCFVKATKVLLLSTHAFQALAPPRLTRWLIMVAKWQWNDILVSRDEKMIRMISIPKHVCNNYVVF</sequence>
<protein>
    <submittedName>
        <fullName evidence="1">Putative secreted peptide</fullName>
    </submittedName>
</protein>
<organism evidence="1">
    <name type="scientific">Anopheles braziliensis</name>
    <dbReference type="NCBI Taxonomy" id="58242"/>
    <lineage>
        <taxon>Eukaryota</taxon>
        <taxon>Metazoa</taxon>
        <taxon>Ecdysozoa</taxon>
        <taxon>Arthropoda</taxon>
        <taxon>Hexapoda</taxon>
        <taxon>Insecta</taxon>
        <taxon>Pterygota</taxon>
        <taxon>Neoptera</taxon>
        <taxon>Endopterygota</taxon>
        <taxon>Diptera</taxon>
        <taxon>Nematocera</taxon>
        <taxon>Culicoidea</taxon>
        <taxon>Culicidae</taxon>
        <taxon>Anophelinae</taxon>
        <taxon>Anopheles</taxon>
    </lineage>
</organism>
<evidence type="ECO:0000313" key="1">
    <source>
        <dbReference type="EMBL" id="MBW31585.1"/>
    </source>
</evidence>
<reference evidence="1" key="1">
    <citation type="submission" date="2018-01" db="EMBL/GenBank/DDBJ databases">
        <title>An insight into the sialome of Amazonian anophelines.</title>
        <authorList>
            <person name="Ribeiro J.M."/>
            <person name="Scarpassa V."/>
            <person name="Calvo E."/>
        </authorList>
    </citation>
    <scope>NUCLEOTIDE SEQUENCE</scope>
    <source>
        <tissue evidence="1">Salivary glands</tissue>
    </source>
</reference>
<dbReference type="AlphaFoldDB" id="A0A2M3ZSW2"/>
<dbReference type="EMBL" id="GGFM01010834">
    <property type="protein sequence ID" value="MBW31585.1"/>
    <property type="molecule type" value="Transcribed_RNA"/>
</dbReference>
<proteinExistence type="predicted"/>